<evidence type="ECO:0000313" key="1">
    <source>
        <dbReference type="EMBL" id="SEG76207.1"/>
    </source>
</evidence>
<proteinExistence type="predicted"/>
<evidence type="ECO:0000313" key="2">
    <source>
        <dbReference type="Proteomes" id="UP000236754"/>
    </source>
</evidence>
<sequence length="223" mass="24264">MDHGTRGELIHRLAEAIGAVSTPHPVRVAVDGPPAAGKTTLADELAVAVRAQGREVIRATIDDFLVPRAQRYRRGRYTAEGCYFDAHDHAALRRVLLDPLGPGGHRRFQAAIHDGATDTPLSPPAVTASADAVLLFDGVFLLRPELVDSWELRIFVSAPFEQTVARAHTRGTAPAGSEIERSWRERYIPAQQLYAATAHPTALADFIVHNAQPHHPSWEAGSD</sequence>
<keyword evidence="1" id="KW-0418">Kinase</keyword>
<dbReference type="OrthoDB" id="572586at2"/>
<protein>
    <submittedName>
        <fullName evidence="1">Uridine kinase</fullName>
    </submittedName>
</protein>
<dbReference type="Pfam" id="PF13189">
    <property type="entry name" value="Cytidylate_kin2"/>
    <property type="match status" value="1"/>
</dbReference>
<dbReference type="EMBL" id="FNVU01000010">
    <property type="protein sequence ID" value="SEG76207.1"/>
    <property type="molecule type" value="Genomic_DNA"/>
</dbReference>
<organism evidence="1 2">
    <name type="scientific">Actinacidiphila yanglinensis</name>
    <dbReference type="NCBI Taxonomy" id="310779"/>
    <lineage>
        <taxon>Bacteria</taxon>
        <taxon>Bacillati</taxon>
        <taxon>Actinomycetota</taxon>
        <taxon>Actinomycetes</taxon>
        <taxon>Kitasatosporales</taxon>
        <taxon>Streptomycetaceae</taxon>
        <taxon>Actinacidiphila</taxon>
    </lineage>
</organism>
<dbReference type="AlphaFoldDB" id="A0A1H6CTR8"/>
<dbReference type="InterPro" id="IPR027417">
    <property type="entry name" value="P-loop_NTPase"/>
</dbReference>
<dbReference type="GO" id="GO:0016301">
    <property type="term" value="F:kinase activity"/>
    <property type="evidence" value="ECO:0007669"/>
    <property type="project" value="UniProtKB-KW"/>
</dbReference>
<keyword evidence="1" id="KW-0808">Transferase</keyword>
<dbReference type="Proteomes" id="UP000236754">
    <property type="component" value="Unassembled WGS sequence"/>
</dbReference>
<reference evidence="1 2" key="1">
    <citation type="submission" date="2016-10" db="EMBL/GenBank/DDBJ databases">
        <authorList>
            <person name="de Groot N.N."/>
        </authorList>
    </citation>
    <scope>NUCLEOTIDE SEQUENCE [LARGE SCALE GENOMIC DNA]</scope>
    <source>
        <strain evidence="1 2">CGMCC 4.2023</strain>
    </source>
</reference>
<accession>A0A1H6CTR8</accession>
<gene>
    <name evidence="1" type="ORF">SAMN05216223_11063</name>
</gene>
<keyword evidence="2" id="KW-1185">Reference proteome</keyword>
<name>A0A1H6CTR8_9ACTN</name>
<dbReference type="SUPFAM" id="SSF52540">
    <property type="entry name" value="P-loop containing nucleoside triphosphate hydrolases"/>
    <property type="match status" value="1"/>
</dbReference>
<dbReference type="Gene3D" id="3.40.50.300">
    <property type="entry name" value="P-loop containing nucleotide triphosphate hydrolases"/>
    <property type="match status" value="1"/>
</dbReference>
<dbReference type="RefSeq" id="WP_103887859.1">
    <property type="nucleotide sequence ID" value="NZ_FNVU01000010.1"/>
</dbReference>